<organism evidence="2 3">
    <name type="scientific">Abeliophyllum distichum</name>
    <dbReference type="NCBI Taxonomy" id="126358"/>
    <lineage>
        <taxon>Eukaryota</taxon>
        <taxon>Viridiplantae</taxon>
        <taxon>Streptophyta</taxon>
        <taxon>Embryophyta</taxon>
        <taxon>Tracheophyta</taxon>
        <taxon>Spermatophyta</taxon>
        <taxon>Magnoliopsida</taxon>
        <taxon>eudicotyledons</taxon>
        <taxon>Gunneridae</taxon>
        <taxon>Pentapetalae</taxon>
        <taxon>asterids</taxon>
        <taxon>lamiids</taxon>
        <taxon>Lamiales</taxon>
        <taxon>Oleaceae</taxon>
        <taxon>Forsythieae</taxon>
        <taxon>Abeliophyllum</taxon>
    </lineage>
</organism>
<dbReference type="AlphaFoldDB" id="A0ABD1SF52"/>
<evidence type="ECO:0000313" key="3">
    <source>
        <dbReference type="Proteomes" id="UP001604336"/>
    </source>
</evidence>
<protein>
    <recommendedName>
        <fullName evidence="1">Transposase MuDR plant domain-containing protein</fullName>
    </recommendedName>
</protein>
<dbReference type="Pfam" id="PF03108">
    <property type="entry name" value="DBD_Tnp_Mut"/>
    <property type="match status" value="1"/>
</dbReference>
<keyword evidence="3" id="KW-1185">Reference proteome</keyword>
<name>A0ABD1SF52_9LAMI</name>
<evidence type="ECO:0000313" key="2">
    <source>
        <dbReference type="EMBL" id="KAL2499111.1"/>
    </source>
</evidence>
<proteinExistence type="predicted"/>
<dbReference type="InterPro" id="IPR004332">
    <property type="entry name" value="Transposase_MuDR"/>
</dbReference>
<comment type="caution">
    <text evidence="2">The sequence shown here is derived from an EMBL/GenBank/DDBJ whole genome shotgun (WGS) entry which is preliminary data.</text>
</comment>
<dbReference type="EMBL" id="JBFOLK010000007">
    <property type="protein sequence ID" value="KAL2499111.1"/>
    <property type="molecule type" value="Genomic_DNA"/>
</dbReference>
<accession>A0ABD1SF52</accession>
<evidence type="ECO:0000259" key="1">
    <source>
        <dbReference type="Pfam" id="PF03108"/>
    </source>
</evidence>
<feature type="domain" description="Transposase MuDR plant" evidence="1">
    <location>
        <begin position="60"/>
        <end position="102"/>
    </location>
</feature>
<dbReference type="Proteomes" id="UP001604336">
    <property type="component" value="Unassembled WGS sequence"/>
</dbReference>
<reference evidence="3" key="1">
    <citation type="submission" date="2024-07" db="EMBL/GenBank/DDBJ databases">
        <title>Two chromosome-level genome assemblies of Korean endemic species Abeliophyllum distichum and Forsythia ovata (Oleaceae).</title>
        <authorList>
            <person name="Jang H."/>
        </authorList>
    </citation>
    <scope>NUCLEOTIDE SEQUENCE [LARGE SCALE GENOMIC DNA]</scope>
</reference>
<gene>
    <name evidence="2" type="ORF">Adt_24661</name>
</gene>
<sequence length="104" mass="12132">MERLEQQHLNSDLLLNTSHNSLCYVNSFASSVCDTIPELPELQIHDNNNVIGQLDFDGISVGRIFRDKNVLKKTIFSYAIHNNFQYKVYRSDKEEYVFKCLDDN</sequence>